<organism evidence="1 2">
    <name type="scientific">Choiromyces venosus 120613-1</name>
    <dbReference type="NCBI Taxonomy" id="1336337"/>
    <lineage>
        <taxon>Eukaryota</taxon>
        <taxon>Fungi</taxon>
        <taxon>Dikarya</taxon>
        <taxon>Ascomycota</taxon>
        <taxon>Pezizomycotina</taxon>
        <taxon>Pezizomycetes</taxon>
        <taxon>Pezizales</taxon>
        <taxon>Tuberaceae</taxon>
        <taxon>Choiromyces</taxon>
    </lineage>
</organism>
<protein>
    <submittedName>
        <fullName evidence="1">Uncharacterized protein</fullName>
    </submittedName>
</protein>
<accession>A0A3N4JBV2</accession>
<gene>
    <name evidence="1" type="ORF">L873DRAFT_1420696</name>
</gene>
<dbReference type="AlphaFoldDB" id="A0A3N4JBV2"/>
<evidence type="ECO:0000313" key="2">
    <source>
        <dbReference type="Proteomes" id="UP000276215"/>
    </source>
</evidence>
<feature type="non-terminal residue" evidence="1">
    <location>
        <position position="1"/>
    </location>
</feature>
<reference evidence="1 2" key="1">
    <citation type="journal article" date="2018" name="Nat. Ecol. Evol.">
        <title>Pezizomycetes genomes reveal the molecular basis of ectomycorrhizal truffle lifestyle.</title>
        <authorList>
            <person name="Murat C."/>
            <person name="Payen T."/>
            <person name="Noel B."/>
            <person name="Kuo A."/>
            <person name="Morin E."/>
            <person name="Chen J."/>
            <person name="Kohler A."/>
            <person name="Krizsan K."/>
            <person name="Balestrini R."/>
            <person name="Da Silva C."/>
            <person name="Montanini B."/>
            <person name="Hainaut M."/>
            <person name="Levati E."/>
            <person name="Barry K.W."/>
            <person name="Belfiori B."/>
            <person name="Cichocki N."/>
            <person name="Clum A."/>
            <person name="Dockter R.B."/>
            <person name="Fauchery L."/>
            <person name="Guy J."/>
            <person name="Iotti M."/>
            <person name="Le Tacon F."/>
            <person name="Lindquist E.A."/>
            <person name="Lipzen A."/>
            <person name="Malagnac F."/>
            <person name="Mello A."/>
            <person name="Molinier V."/>
            <person name="Miyauchi S."/>
            <person name="Poulain J."/>
            <person name="Riccioni C."/>
            <person name="Rubini A."/>
            <person name="Sitrit Y."/>
            <person name="Splivallo R."/>
            <person name="Traeger S."/>
            <person name="Wang M."/>
            <person name="Zifcakova L."/>
            <person name="Wipf D."/>
            <person name="Zambonelli A."/>
            <person name="Paolocci F."/>
            <person name="Nowrousian M."/>
            <person name="Ottonello S."/>
            <person name="Baldrian P."/>
            <person name="Spatafora J.W."/>
            <person name="Henrissat B."/>
            <person name="Nagy L.G."/>
            <person name="Aury J.M."/>
            <person name="Wincker P."/>
            <person name="Grigoriev I.V."/>
            <person name="Bonfante P."/>
            <person name="Martin F.M."/>
        </authorList>
    </citation>
    <scope>NUCLEOTIDE SEQUENCE [LARGE SCALE GENOMIC DNA]</scope>
    <source>
        <strain evidence="1 2">120613-1</strain>
    </source>
</reference>
<keyword evidence="2" id="KW-1185">Reference proteome</keyword>
<dbReference type="Proteomes" id="UP000276215">
    <property type="component" value="Unassembled WGS sequence"/>
</dbReference>
<proteinExistence type="predicted"/>
<evidence type="ECO:0000313" key="1">
    <source>
        <dbReference type="EMBL" id="RPA94468.1"/>
    </source>
</evidence>
<name>A0A3N4JBV2_9PEZI</name>
<dbReference type="EMBL" id="ML120436">
    <property type="protein sequence ID" value="RPA94468.1"/>
    <property type="molecule type" value="Genomic_DNA"/>
</dbReference>
<sequence>LVFGNNHTMVAPIVHIIDEYNFHKGAVHIANQYHCYFDTQLIVQCNCLPFFF</sequence>